<dbReference type="InterPro" id="IPR001750">
    <property type="entry name" value="ND/Mrp_TM"/>
</dbReference>
<feature type="transmembrane region" description="Helical" evidence="9">
    <location>
        <begin position="112"/>
        <end position="129"/>
    </location>
</feature>
<keyword evidence="4" id="KW-1003">Cell membrane</keyword>
<keyword evidence="7 9" id="KW-0472">Membrane</keyword>
<dbReference type="Pfam" id="PF00361">
    <property type="entry name" value="Proton_antipo_M"/>
    <property type="match status" value="1"/>
</dbReference>
<evidence type="ECO:0000256" key="6">
    <source>
        <dbReference type="ARBA" id="ARBA00022989"/>
    </source>
</evidence>
<feature type="domain" description="NADH:quinone oxidoreductase/Mrp antiporter transmembrane" evidence="10">
    <location>
        <begin position="129"/>
        <end position="416"/>
    </location>
</feature>
<evidence type="ECO:0000256" key="3">
    <source>
        <dbReference type="ARBA" id="ARBA00008483"/>
    </source>
</evidence>
<evidence type="ECO:0000256" key="9">
    <source>
        <dbReference type="SAM" id="Phobius"/>
    </source>
</evidence>
<feature type="transmembrane region" description="Helical" evidence="9">
    <location>
        <begin position="377"/>
        <end position="395"/>
    </location>
</feature>
<protein>
    <submittedName>
        <fullName evidence="12">Proton-conducting membrane transporter</fullName>
    </submittedName>
</protein>
<dbReference type="RefSeq" id="WP_256304081.1">
    <property type="nucleotide sequence ID" value="NZ_JANFYS010000018.1"/>
</dbReference>
<feature type="transmembrane region" description="Helical" evidence="9">
    <location>
        <begin position="279"/>
        <end position="297"/>
    </location>
</feature>
<feature type="transmembrane region" description="Helical" evidence="9">
    <location>
        <begin position="32"/>
        <end position="53"/>
    </location>
</feature>
<name>A0AAW5JU70_9FIRM</name>
<evidence type="ECO:0000256" key="8">
    <source>
        <dbReference type="RuleBase" id="RU000320"/>
    </source>
</evidence>
<evidence type="ECO:0000313" key="12">
    <source>
        <dbReference type="EMBL" id="MCQ4770705.1"/>
    </source>
</evidence>
<dbReference type="InterPro" id="IPR001516">
    <property type="entry name" value="Proton_antipo_N"/>
</dbReference>
<comment type="similarity">
    <text evidence="3">Belongs to the CPA3 antiporters (TC 2.A.63) subunit A family.</text>
</comment>
<comment type="similarity">
    <text evidence="2">Belongs to the CPA3 antiporters (TC 2.A.63) subunit D family.</text>
</comment>
<feature type="transmembrane region" description="Helical" evidence="9">
    <location>
        <begin position="247"/>
        <end position="267"/>
    </location>
</feature>
<evidence type="ECO:0000256" key="4">
    <source>
        <dbReference type="ARBA" id="ARBA00022475"/>
    </source>
</evidence>
<gene>
    <name evidence="12" type="ORF">NE579_09540</name>
</gene>
<feature type="transmembrane region" description="Helical" evidence="9">
    <location>
        <begin position="309"/>
        <end position="333"/>
    </location>
</feature>
<evidence type="ECO:0000256" key="5">
    <source>
        <dbReference type="ARBA" id="ARBA00022692"/>
    </source>
</evidence>
<evidence type="ECO:0000256" key="2">
    <source>
        <dbReference type="ARBA" id="ARBA00005346"/>
    </source>
</evidence>
<dbReference type="Pfam" id="PF00662">
    <property type="entry name" value="Proton_antipo_N"/>
    <property type="match status" value="1"/>
</dbReference>
<dbReference type="PANTHER" id="PTHR42703:SF1">
    <property type="entry name" value="NA(+)_H(+) ANTIPORTER SUBUNIT D1"/>
    <property type="match status" value="1"/>
</dbReference>
<feature type="transmembrane region" description="Helical" evidence="9">
    <location>
        <begin position="166"/>
        <end position="191"/>
    </location>
</feature>
<comment type="caution">
    <text evidence="12">The sequence shown here is derived from an EMBL/GenBank/DDBJ whole genome shotgun (WGS) entry which is preliminary data.</text>
</comment>
<feature type="transmembrane region" description="Helical" evidence="9">
    <location>
        <begin position="464"/>
        <end position="485"/>
    </location>
</feature>
<keyword evidence="5 8" id="KW-0812">Transmembrane</keyword>
<evidence type="ECO:0000256" key="1">
    <source>
        <dbReference type="ARBA" id="ARBA00004651"/>
    </source>
</evidence>
<feature type="transmembrane region" description="Helical" evidence="9">
    <location>
        <begin position="135"/>
        <end position="154"/>
    </location>
</feature>
<evidence type="ECO:0000256" key="7">
    <source>
        <dbReference type="ARBA" id="ARBA00023136"/>
    </source>
</evidence>
<reference evidence="12" key="1">
    <citation type="submission" date="2022-06" db="EMBL/GenBank/DDBJ databases">
        <title>Isolation of gut microbiota from human fecal samples.</title>
        <authorList>
            <person name="Pamer E.G."/>
            <person name="Barat B."/>
            <person name="Waligurski E."/>
            <person name="Medina S."/>
            <person name="Paddock L."/>
            <person name="Mostad J."/>
        </authorList>
    </citation>
    <scope>NUCLEOTIDE SEQUENCE</scope>
    <source>
        <strain evidence="12">DFI.9.91</strain>
    </source>
</reference>
<dbReference type="EMBL" id="JANFYS010000018">
    <property type="protein sequence ID" value="MCQ4770705.1"/>
    <property type="molecule type" value="Genomic_DNA"/>
</dbReference>
<accession>A0AAW5JU70</accession>
<comment type="subcellular location">
    <subcellularLocation>
        <location evidence="1">Cell membrane</location>
        <topology evidence="1">Multi-pass membrane protein</topology>
    </subcellularLocation>
    <subcellularLocation>
        <location evidence="8">Membrane</location>
        <topology evidence="8">Multi-pass membrane protein</topology>
    </subcellularLocation>
</comment>
<feature type="transmembrane region" description="Helical" evidence="9">
    <location>
        <begin position="415"/>
        <end position="443"/>
    </location>
</feature>
<dbReference type="PRINTS" id="PR01434">
    <property type="entry name" value="NADHDHGNASE5"/>
</dbReference>
<dbReference type="PANTHER" id="PTHR42703">
    <property type="entry name" value="NADH DEHYDROGENASE"/>
    <property type="match status" value="1"/>
</dbReference>
<evidence type="ECO:0000259" key="11">
    <source>
        <dbReference type="Pfam" id="PF00662"/>
    </source>
</evidence>
<organism evidence="12 13">
    <name type="scientific">Intestinimonas massiliensis</name>
    <name type="common">ex Afouda et al. 2020</name>
    <dbReference type="NCBI Taxonomy" id="1673721"/>
    <lineage>
        <taxon>Bacteria</taxon>
        <taxon>Bacillati</taxon>
        <taxon>Bacillota</taxon>
        <taxon>Clostridia</taxon>
        <taxon>Eubacteriales</taxon>
        <taxon>Intestinimonas</taxon>
    </lineage>
</organism>
<feature type="transmembrane region" description="Helical" evidence="9">
    <location>
        <begin position="6"/>
        <end position="23"/>
    </location>
</feature>
<dbReference type="InterPro" id="IPR050586">
    <property type="entry name" value="CPA3_Na-H_Antiporter_D"/>
</dbReference>
<sequence length="496" mass="53885">MLRFLNLPILFPVLMGLGLLILHPESRKTRNLYLMTAVLITSALSFAAIGVTYVQGSDALACIMVRFNDVFSISLRIDGASMVFGTIVSTLWPIITVYAIDYMSHEGSENRFFSFWLMAYGVVLGVAYSEDFLSLYLFYELLTLSTLPLVMHAADEKARYAGREYLIYSLSGAAFAFIGIVFLLNYGAGHLNFTYGGILDAARVAGNERTLLVVFVAAFFGFGVKAAIYPFYRWLPDASVAPTPVSALLHAVAVVKAGAFAVMRLIYFGFGADFLRGTWAQTVVMAATIVTIVYGSARALRTPHLKRRLAFSTVSNLSYILFAFTIMTPAGLLGGLTHMVYHAVVKITMFCCAGAILHKSGREYVYDLENFGRVMPVVFAAFTVSSFALIGLPPLGGFAGKWMIATAAVASQNKLAYVGIGALILSTLLTTLYLMTVVVRAYFPVGKLDAEALAKVHDPDKTMTVPLVLLTSMGVVLALCSNLVIDFLTQVSQGLL</sequence>
<proteinExistence type="inferred from homology"/>
<evidence type="ECO:0000259" key="10">
    <source>
        <dbReference type="Pfam" id="PF00361"/>
    </source>
</evidence>
<dbReference type="AlphaFoldDB" id="A0AAW5JU70"/>
<dbReference type="Proteomes" id="UP001204562">
    <property type="component" value="Unassembled WGS sequence"/>
</dbReference>
<dbReference type="GO" id="GO:0005886">
    <property type="term" value="C:plasma membrane"/>
    <property type="evidence" value="ECO:0007669"/>
    <property type="project" value="UniProtKB-SubCell"/>
</dbReference>
<feature type="transmembrane region" description="Helical" evidence="9">
    <location>
        <begin position="73"/>
        <end position="100"/>
    </location>
</feature>
<keyword evidence="6 9" id="KW-1133">Transmembrane helix</keyword>
<feature type="transmembrane region" description="Helical" evidence="9">
    <location>
        <begin position="211"/>
        <end position="235"/>
    </location>
</feature>
<feature type="domain" description="NADH-Ubiquinone oxidoreductase (complex I) chain 5 N-terminal" evidence="11">
    <location>
        <begin position="71"/>
        <end position="113"/>
    </location>
</feature>
<evidence type="ECO:0000313" key="13">
    <source>
        <dbReference type="Proteomes" id="UP001204562"/>
    </source>
</evidence>